<evidence type="ECO:0000313" key="2">
    <source>
        <dbReference type="EMBL" id="QJB44238.1"/>
    </source>
</evidence>
<dbReference type="InterPro" id="IPR029063">
    <property type="entry name" value="SAM-dependent_MTases_sf"/>
</dbReference>
<dbReference type="GO" id="GO:0032259">
    <property type="term" value="P:methylation"/>
    <property type="evidence" value="ECO:0007669"/>
    <property type="project" value="UniProtKB-KW"/>
</dbReference>
<dbReference type="NCBIfam" id="TIGR01444">
    <property type="entry name" value="fkbM_fam"/>
    <property type="match status" value="1"/>
</dbReference>
<name>A0A6H2BZ86_DOLFA</name>
<dbReference type="InterPro" id="IPR052514">
    <property type="entry name" value="SAM-dependent_MTase"/>
</dbReference>
<organism evidence="2 3">
    <name type="scientific">Dolichospermum flos-aquae CCAP 1403/13F</name>
    <dbReference type="NCBI Taxonomy" id="315271"/>
    <lineage>
        <taxon>Bacteria</taxon>
        <taxon>Bacillati</taxon>
        <taxon>Cyanobacteriota</taxon>
        <taxon>Cyanophyceae</taxon>
        <taxon>Nostocales</taxon>
        <taxon>Aphanizomenonaceae</taxon>
        <taxon>Dolichospermum</taxon>
    </lineage>
</organism>
<reference evidence="2 3" key="2">
    <citation type="submission" date="2020-04" db="EMBL/GenBank/DDBJ databases">
        <authorList>
            <person name="Fomenkov A."/>
            <person name="Anton B.P."/>
            <person name="Roberts R.J."/>
        </authorList>
    </citation>
    <scope>NUCLEOTIDE SEQUENCE [LARGE SCALE GENOMIC DNA]</scope>
    <source>
        <strain evidence="2 3">CCAP 1403/13f</strain>
    </source>
</reference>
<dbReference type="RefSeq" id="WP_168695531.1">
    <property type="nucleotide sequence ID" value="NZ_CP051206.1"/>
</dbReference>
<dbReference type="Pfam" id="PF05050">
    <property type="entry name" value="Methyltransf_21"/>
    <property type="match status" value="1"/>
</dbReference>
<dbReference type="Proteomes" id="UP000502433">
    <property type="component" value="Chromosome"/>
</dbReference>
<evidence type="ECO:0000313" key="3">
    <source>
        <dbReference type="Proteomes" id="UP000502433"/>
    </source>
</evidence>
<reference evidence="2 3" key="1">
    <citation type="submission" date="2020-04" db="EMBL/GenBank/DDBJ databases">
        <title>Genome-Wide Identification of 5-Methylcytosine Sites in Bacterial Genomes By High-Throughput Sequencing of MspJI Restriction Fragments.</title>
        <authorList>
            <person name="Wu V."/>
        </authorList>
    </citation>
    <scope>NUCLEOTIDE SEQUENCE [LARGE SCALE GENOMIC DNA]</scope>
    <source>
        <strain evidence="2 3">CCAP 1403/13f</strain>
    </source>
</reference>
<gene>
    <name evidence="2" type="ORF">HGD76_08595</name>
</gene>
<dbReference type="Gene3D" id="3.40.50.150">
    <property type="entry name" value="Vaccinia Virus protein VP39"/>
    <property type="match status" value="1"/>
</dbReference>
<dbReference type="EMBL" id="CP051206">
    <property type="protein sequence ID" value="QJB44238.1"/>
    <property type="molecule type" value="Genomic_DNA"/>
</dbReference>
<sequence length="287" mass="32023">MITSFLRTWRFILNHPLASRNLPEAIKLWFKWQVGSRILKMPVVVPFVGDSQLVAELGMTGATGNIYTGLHEFTDMAFCLHLLRVGDLFVDVGANIGSYTVLSSKVVGANSLAIEPVPTTYKRLRRNININDISSLVDSRCCAAGKNHGSIKFSSDMDTTNQVVAADYKGNSIEVPVESLDYILEKLQPTLIKIDVEGFEPEVIEGSRKILTSDCLLAVLLETVDPSIEKTLRESGFQPGNYDPFKRELKTSAHNHLSNNYLWIRNLSKVEDRCKTAPQYQVLGVDF</sequence>
<protein>
    <submittedName>
        <fullName evidence="2">FkbM family methyltransferase</fullName>
    </submittedName>
</protein>
<dbReference type="PANTHER" id="PTHR34203:SF15">
    <property type="entry name" value="SLL1173 PROTEIN"/>
    <property type="match status" value="1"/>
</dbReference>
<evidence type="ECO:0000259" key="1">
    <source>
        <dbReference type="Pfam" id="PF05050"/>
    </source>
</evidence>
<dbReference type="SUPFAM" id="SSF53335">
    <property type="entry name" value="S-adenosyl-L-methionine-dependent methyltransferases"/>
    <property type="match status" value="1"/>
</dbReference>
<feature type="domain" description="Methyltransferase FkbM" evidence="1">
    <location>
        <begin position="91"/>
        <end position="232"/>
    </location>
</feature>
<dbReference type="InterPro" id="IPR006342">
    <property type="entry name" value="FkbM_mtfrase"/>
</dbReference>
<proteinExistence type="predicted"/>
<dbReference type="GO" id="GO:0008168">
    <property type="term" value="F:methyltransferase activity"/>
    <property type="evidence" value="ECO:0007669"/>
    <property type="project" value="UniProtKB-KW"/>
</dbReference>
<accession>A0A6H2BZ86</accession>
<keyword evidence="2" id="KW-0489">Methyltransferase</keyword>
<dbReference type="PANTHER" id="PTHR34203">
    <property type="entry name" value="METHYLTRANSFERASE, FKBM FAMILY PROTEIN"/>
    <property type="match status" value="1"/>
</dbReference>
<keyword evidence="2" id="KW-0808">Transferase</keyword>
<dbReference type="AlphaFoldDB" id="A0A6H2BZ86"/>
<dbReference type="KEGG" id="dfs:HGD76_08595"/>